<evidence type="ECO:0000256" key="2">
    <source>
        <dbReference type="ARBA" id="ARBA00022540"/>
    </source>
</evidence>
<evidence type="ECO:0000259" key="6">
    <source>
        <dbReference type="Pfam" id="PF00707"/>
    </source>
</evidence>
<dbReference type="NCBIfam" id="TIGR00168">
    <property type="entry name" value="infC"/>
    <property type="match status" value="1"/>
</dbReference>
<dbReference type="Pfam" id="PF05198">
    <property type="entry name" value="IF3_N"/>
    <property type="match status" value="1"/>
</dbReference>
<dbReference type="Proteomes" id="UP000648239">
    <property type="component" value="Unassembled WGS sequence"/>
</dbReference>
<evidence type="ECO:0000256" key="3">
    <source>
        <dbReference type="ARBA" id="ARBA00022917"/>
    </source>
</evidence>
<dbReference type="GO" id="GO:0005829">
    <property type="term" value="C:cytosol"/>
    <property type="evidence" value="ECO:0007669"/>
    <property type="project" value="TreeGrafter"/>
</dbReference>
<keyword evidence="2 4" id="KW-0396">Initiation factor</keyword>
<accession>A0A8J6Y4U9</accession>
<dbReference type="PANTHER" id="PTHR10938">
    <property type="entry name" value="TRANSLATION INITIATION FACTOR IF-3"/>
    <property type="match status" value="1"/>
</dbReference>
<dbReference type="GO" id="GO:0043022">
    <property type="term" value="F:ribosome binding"/>
    <property type="evidence" value="ECO:0007669"/>
    <property type="project" value="TreeGrafter"/>
</dbReference>
<dbReference type="Gene3D" id="3.10.20.80">
    <property type="entry name" value="Translation initiation factor 3 (IF-3), N-terminal domain"/>
    <property type="match status" value="1"/>
</dbReference>
<organism evidence="8 9">
    <name type="scientific">Candidatus Polarisedimenticola svalbardensis</name>
    <dbReference type="NCBI Taxonomy" id="2886004"/>
    <lineage>
        <taxon>Bacteria</taxon>
        <taxon>Pseudomonadati</taxon>
        <taxon>Acidobacteriota</taxon>
        <taxon>Candidatus Polarisedimenticolia</taxon>
        <taxon>Candidatus Polarisedimenticolales</taxon>
        <taxon>Candidatus Polarisedimenticolaceae</taxon>
        <taxon>Candidatus Polarisedimenticola</taxon>
    </lineage>
</organism>
<name>A0A8J6Y4U9_9BACT</name>
<evidence type="ECO:0000313" key="8">
    <source>
        <dbReference type="EMBL" id="MBD3869514.1"/>
    </source>
</evidence>
<dbReference type="Gene3D" id="3.30.110.10">
    <property type="entry name" value="Translation initiation factor 3 (IF-3), C-terminal domain"/>
    <property type="match status" value="1"/>
</dbReference>
<feature type="domain" description="Translation initiation factor 3 N-terminal" evidence="7">
    <location>
        <begin position="19"/>
        <end position="88"/>
    </location>
</feature>
<evidence type="ECO:0000256" key="1">
    <source>
        <dbReference type="ARBA" id="ARBA00005439"/>
    </source>
</evidence>
<reference evidence="8 9" key="1">
    <citation type="submission" date="2020-08" db="EMBL/GenBank/DDBJ databases">
        <title>Acidobacteriota in marine sediments use diverse sulfur dissimilation pathways.</title>
        <authorList>
            <person name="Wasmund K."/>
        </authorList>
    </citation>
    <scope>NUCLEOTIDE SEQUENCE [LARGE SCALE GENOMIC DNA]</scope>
    <source>
        <strain evidence="8">MAG AM4</strain>
    </source>
</reference>
<dbReference type="SUPFAM" id="SSF54364">
    <property type="entry name" value="Translation initiation factor IF3, N-terminal domain"/>
    <property type="match status" value="1"/>
</dbReference>
<dbReference type="AlphaFoldDB" id="A0A8J6Y4U9"/>
<dbReference type="GO" id="GO:0003743">
    <property type="term" value="F:translation initiation factor activity"/>
    <property type="evidence" value="ECO:0007669"/>
    <property type="project" value="UniProtKB-UniRule"/>
</dbReference>
<evidence type="ECO:0000256" key="4">
    <source>
        <dbReference type="HAMAP-Rule" id="MF_00080"/>
    </source>
</evidence>
<dbReference type="GO" id="GO:0032790">
    <property type="term" value="P:ribosome disassembly"/>
    <property type="evidence" value="ECO:0007669"/>
    <property type="project" value="TreeGrafter"/>
</dbReference>
<gene>
    <name evidence="4" type="primary">infC</name>
    <name evidence="8" type="ORF">IFK94_15445</name>
</gene>
<dbReference type="PANTHER" id="PTHR10938:SF0">
    <property type="entry name" value="TRANSLATION INITIATION FACTOR IF-3, MITOCHONDRIAL"/>
    <property type="match status" value="1"/>
</dbReference>
<dbReference type="InterPro" id="IPR036787">
    <property type="entry name" value="T_IF-3_N_sf"/>
</dbReference>
<dbReference type="HAMAP" id="MF_00080">
    <property type="entry name" value="IF_3"/>
    <property type="match status" value="1"/>
</dbReference>
<dbReference type="InterPro" id="IPR019814">
    <property type="entry name" value="Translation_initiation_fac_3_N"/>
</dbReference>
<protein>
    <recommendedName>
        <fullName evidence="4 5">Translation initiation factor IF-3</fullName>
    </recommendedName>
</protein>
<keyword evidence="3 4" id="KW-0648">Protein biosynthesis</keyword>
<dbReference type="Pfam" id="PF00707">
    <property type="entry name" value="IF3_C"/>
    <property type="match status" value="1"/>
</dbReference>
<dbReference type="InterPro" id="IPR001288">
    <property type="entry name" value="Translation_initiation_fac_3"/>
</dbReference>
<sequence length="183" mass="20895">MSIRKHLERWCRIDDKVRINENIRLSPVRLIDADGTQVGIVPLDEARARAAEQGMDLVEVASDSRPIVVRVMDWGKHRFEAAKKAREARKKETRISIKQVKLRPNIGDHDLETKLGHAKRFLDEGDKVKITIMFRGRDMRRPENGHKLLQKVTELLAEVAIVESAPAGIVNRDLSMVVVPRKN</sequence>
<comment type="subunit">
    <text evidence="4">Monomer.</text>
</comment>
<dbReference type="InterPro" id="IPR036788">
    <property type="entry name" value="T_IF-3_C_sf"/>
</dbReference>
<comment type="caution">
    <text evidence="8">The sequence shown here is derived from an EMBL/GenBank/DDBJ whole genome shotgun (WGS) entry which is preliminary data.</text>
</comment>
<dbReference type="EMBL" id="JACXWD010000103">
    <property type="protein sequence ID" value="MBD3869514.1"/>
    <property type="molecule type" value="Genomic_DNA"/>
</dbReference>
<dbReference type="GO" id="GO:0016020">
    <property type="term" value="C:membrane"/>
    <property type="evidence" value="ECO:0007669"/>
    <property type="project" value="TreeGrafter"/>
</dbReference>
<comment type="subcellular location">
    <subcellularLocation>
        <location evidence="4">Cytoplasm</location>
    </subcellularLocation>
</comment>
<comment type="similarity">
    <text evidence="1 4">Belongs to the IF-3 family.</text>
</comment>
<evidence type="ECO:0000256" key="5">
    <source>
        <dbReference type="NCBIfam" id="TIGR00168"/>
    </source>
</evidence>
<evidence type="ECO:0000259" key="7">
    <source>
        <dbReference type="Pfam" id="PF05198"/>
    </source>
</evidence>
<dbReference type="SUPFAM" id="SSF55200">
    <property type="entry name" value="Translation initiation factor IF3, C-terminal domain"/>
    <property type="match status" value="1"/>
</dbReference>
<dbReference type="InterPro" id="IPR019815">
    <property type="entry name" value="Translation_initiation_fac_3_C"/>
</dbReference>
<evidence type="ECO:0000313" key="9">
    <source>
        <dbReference type="Proteomes" id="UP000648239"/>
    </source>
</evidence>
<dbReference type="FunFam" id="3.30.110.10:FF:000001">
    <property type="entry name" value="Translation initiation factor IF-3"/>
    <property type="match status" value="1"/>
</dbReference>
<keyword evidence="4" id="KW-0963">Cytoplasm</keyword>
<proteinExistence type="inferred from homology"/>
<feature type="domain" description="Translation initiation factor 3 C-terminal" evidence="6">
    <location>
        <begin position="95"/>
        <end position="180"/>
    </location>
</feature>
<comment type="function">
    <text evidence="4">IF-3 binds to the 30S ribosomal subunit and shifts the equilibrium between 70S ribosomes and their 50S and 30S subunits in favor of the free subunits, thus enhancing the availability of 30S subunits on which protein synthesis initiation begins.</text>
</comment>